<dbReference type="SUPFAM" id="SSF82171">
    <property type="entry name" value="DPP6 N-terminal domain-like"/>
    <property type="match status" value="1"/>
</dbReference>
<feature type="region of interest" description="Disordered" evidence="1">
    <location>
        <begin position="36"/>
        <end position="82"/>
    </location>
</feature>
<dbReference type="InterPro" id="IPR011659">
    <property type="entry name" value="WD40"/>
</dbReference>
<dbReference type="PANTHER" id="PTHR32161:SF26">
    <property type="entry name" value="OS03G0403400 PROTEIN"/>
    <property type="match status" value="1"/>
</dbReference>
<evidence type="ECO:0000313" key="2">
    <source>
        <dbReference type="EMBL" id="GJN25457.1"/>
    </source>
</evidence>
<dbReference type="AlphaFoldDB" id="A0AAV5ERP0"/>
<dbReference type="InterPro" id="IPR011042">
    <property type="entry name" value="6-blade_b-propeller_TolB-like"/>
</dbReference>
<proteinExistence type="predicted"/>
<reference evidence="2" key="1">
    <citation type="journal article" date="2018" name="DNA Res.">
        <title>Multiple hybrid de novo genome assembly of finger millet, an orphan allotetraploid crop.</title>
        <authorList>
            <person name="Hatakeyama M."/>
            <person name="Aluri S."/>
            <person name="Balachadran M.T."/>
            <person name="Sivarajan S.R."/>
            <person name="Patrignani A."/>
            <person name="Gruter S."/>
            <person name="Poveda L."/>
            <person name="Shimizu-Inatsugi R."/>
            <person name="Baeten J."/>
            <person name="Francoijs K.J."/>
            <person name="Nataraja K.N."/>
            <person name="Reddy Y.A.N."/>
            <person name="Phadnis S."/>
            <person name="Ravikumar R.L."/>
            <person name="Schlapbach R."/>
            <person name="Sreeman S.M."/>
            <person name="Shimizu K.K."/>
        </authorList>
    </citation>
    <scope>NUCLEOTIDE SEQUENCE</scope>
</reference>
<gene>
    <name evidence="2" type="primary">gb13285</name>
    <name evidence="2" type="ORF">PR202_gb13285</name>
</gene>
<evidence type="ECO:0000313" key="3">
    <source>
        <dbReference type="Proteomes" id="UP001054889"/>
    </source>
</evidence>
<organism evidence="2 3">
    <name type="scientific">Eleusine coracana subsp. coracana</name>
    <dbReference type="NCBI Taxonomy" id="191504"/>
    <lineage>
        <taxon>Eukaryota</taxon>
        <taxon>Viridiplantae</taxon>
        <taxon>Streptophyta</taxon>
        <taxon>Embryophyta</taxon>
        <taxon>Tracheophyta</taxon>
        <taxon>Spermatophyta</taxon>
        <taxon>Magnoliopsida</taxon>
        <taxon>Liliopsida</taxon>
        <taxon>Poales</taxon>
        <taxon>Poaceae</taxon>
        <taxon>PACMAD clade</taxon>
        <taxon>Chloridoideae</taxon>
        <taxon>Cynodonteae</taxon>
        <taxon>Eleusininae</taxon>
        <taxon>Eleusine</taxon>
    </lineage>
</organism>
<protein>
    <submittedName>
        <fullName evidence="2">Uncharacterized protein</fullName>
    </submittedName>
</protein>
<evidence type="ECO:0000256" key="1">
    <source>
        <dbReference type="SAM" id="MobiDB-lite"/>
    </source>
</evidence>
<accession>A0AAV5ERP0</accession>
<name>A0AAV5ERP0_ELECO</name>
<keyword evidence="3" id="KW-1185">Reference proteome</keyword>
<comment type="caution">
    <text evidence="2">The sequence shown here is derived from an EMBL/GenBank/DDBJ whole genome shotgun (WGS) entry which is preliminary data.</text>
</comment>
<sequence length="795" mass="87769">MKTCIEIAQCCVEKDPKKRPTIIEIVEKLNEMGPMIDDTATDINEPRNDPECSLYQSDNANGKEMEERSKGQTADSPSSEEELILGEQRTTVDGLSGKYMAFPDIASVFIIRVITIIQMNFSRGSISSFAAYRSPLPLDIFSCSIPPSSDKDELHLTDGVSYNYNGRPLSATALKALVEKKPELASECGATVQDVESGRAIGLVFVSERENGLETLQVALCFNGNNKVMSLASIYGDVNFGGARMEDSGSIGGGFATNADLSLIYVSTKKAVEKHPRGFDLSPAVSPSGKRVAVANFSGNRWTGEIEHLKTDIVVMNVDRKAQGRMDRKVLIRDSGWPSWGSDNIIFFHRGSTNVDPDSGMLITAWRVFRYDLYTNQTCLVTPEDISAMTPAAINETKVAVATIRKRATRGMSGHQREEQQYRHIEIFDLASPNNPPIKITQNINPQADFYNPFVLDGGRRIGYHRDGYGNVLRHFHKMQSPQKDLGLLRVSGMSPTISSDGSKLAFIDKFSSVWLADKHGLRLVWERSGGGPTNSSVLSAAWNQNPDNKEISWSHPETKRLTDGGFNNAFPSSNPDGTKLVFRSNRGQTSEGGGAGLRQMNLYIMEDAHAAAGGEGDETYKDDGTAVKRLTQGPWIDTHCQWSPRGDWIVFSSNRDKPNSAPFQGDMLGLDHYAIYLVMAADPSVVVRVIASGLAGSYNAGRVNHPVFSPDGRSIAFTSDLAGVPAEPISMSMLARTARTYDNVFFVDIDPHDISKNRDIRRFQRVTHSRYEYSMPAWTKFAADEPNHLWNICW</sequence>
<dbReference type="Gene3D" id="2.120.10.30">
    <property type="entry name" value="TolB, C-terminal domain"/>
    <property type="match status" value="2"/>
</dbReference>
<reference evidence="2" key="2">
    <citation type="submission" date="2021-12" db="EMBL/GenBank/DDBJ databases">
        <title>Resequencing data analysis of finger millet.</title>
        <authorList>
            <person name="Hatakeyama M."/>
            <person name="Aluri S."/>
            <person name="Balachadran M.T."/>
            <person name="Sivarajan S.R."/>
            <person name="Poveda L."/>
            <person name="Shimizu-Inatsugi R."/>
            <person name="Schlapbach R."/>
            <person name="Sreeman S.M."/>
            <person name="Shimizu K.K."/>
        </authorList>
    </citation>
    <scope>NUCLEOTIDE SEQUENCE</scope>
</reference>
<dbReference type="PANTHER" id="PTHR32161">
    <property type="entry name" value="DPP6 N-TERMINAL DOMAIN-LIKE PROTEIN"/>
    <property type="match status" value="1"/>
</dbReference>
<dbReference type="Pfam" id="PF07676">
    <property type="entry name" value="PD40"/>
    <property type="match status" value="4"/>
</dbReference>
<dbReference type="EMBL" id="BQKI01000078">
    <property type="protein sequence ID" value="GJN25457.1"/>
    <property type="molecule type" value="Genomic_DNA"/>
</dbReference>
<feature type="compositionally biased region" description="Basic and acidic residues" evidence="1">
    <location>
        <begin position="61"/>
        <end position="70"/>
    </location>
</feature>
<dbReference type="Proteomes" id="UP001054889">
    <property type="component" value="Unassembled WGS sequence"/>
</dbReference>